<proteinExistence type="inferred from homology"/>
<sequence length="200" mass="21757">MPHHAAALPSTAAHTDELEHLLSRRSAWPLKQPGPQAHELAAILQAAAVAPDHAGLCPWRFKVVQGEHRQSLLQQVLAHPLAQTEAVRGLHGKYTLKLTTAPTVIVLAAHIQPHPKAPEFEQLLAAGAAVMNMLHAAHLLDYSGFWSSTPEPLGGILREVMRFEPHDQMIGLLNLGTPATSQPDPAARPSWQTYAEVWQA</sequence>
<name>A0A1M5CRL3_9BURK</name>
<dbReference type="GO" id="GO:0016491">
    <property type="term" value="F:oxidoreductase activity"/>
    <property type="evidence" value="ECO:0007669"/>
    <property type="project" value="UniProtKB-UniRule"/>
</dbReference>
<evidence type="ECO:0000256" key="5">
    <source>
        <dbReference type="ARBA" id="ARBA00023002"/>
    </source>
</evidence>
<keyword evidence="4 7" id="KW-0521">NADP</keyword>
<dbReference type="RefSeq" id="WP_073356745.1">
    <property type="nucleotide sequence ID" value="NZ_FQUZ01000029.1"/>
</dbReference>
<dbReference type="SUPFAM" id="SSF55469">
    <property type="entry name" value="FMN-dependent nitroreductase-like"/>
    <property type="match status" value="1"/>
</dbReference>
<dbReference type="InterPro" id="IPR026021">
    <property type="entry name" value="YdjA-like"/>
</dbReference>
<dbReference type="PANTHER" id="PTHR43821:SF1">
    <property type="entry name" value="NAD(P)H NITROREDUCTASE YDJA-RELATED"/>
    <property type="match status" value="1"/>
</dbReference>
<evidence type="ECO:0000256" key="4">
    <source>
        <dbReference type="ARBA" id="ARBA00022857"/>
    </source>
</evidence>
<dbReference type="Proteomes" id="UP000184327">
    <property type="component" value="Unassembled WGS sequence"/>
</dbReference>
<organism evidence="10 11">
    <name type="scientific">Lampropedia hyalina DSM 16112</name>
    <dbReference type="NCBI Taxonomy" id="1122156"/>
    <lineage>
        <taxon>Bacteria</taxon>
        <taxon>Pseudomonadati</taxon>
        <taxon>Pseudomonadota</taxon>
        <taxon>Betaproteobacteria</taxon>
        <taxon>Burkholderiales</taxon>
        <taxon>Comamonadaceae</taxon>
        <taxon>Lampropedia</taxon>
    </lineage>
</organism>
<feature type="domain" description="Nitroreductase" evidence="9">
    <location>
        <begin position="23"/>
        <end position="176"/>
    </location>
</feature>
<reference evidence="10 11" key="1">
    <citation type="submission" date="2016-11" db="EMBL/GenBank/DDBJ databases">
        <authorList>
            <person name="Jaros S."/>
            <person name="Januszkiewicz K."/>
            <person name="Wedrychowicz H."/>
        </authorList>
    </citation>
    <scope>NUCLEOTIDE SEQUENCE [LARGE SCALE GENOMIC DNA]</scope>
    <source>
        <strain evidence="10 11">DSM 16112</strain>
    </source>
</reference>
<evidence type="ECO:0000313" key="10">
    <source>
        <dbReference type="EMBL" id="SHF57390.1"/>
    </source>
</evidence>
<keyword evidence="6 7" id="KW-0520">NAD</keyword>
<dbReference type="Gene3D" id="3.40.109.10">
    <property type="entry name" value="NADH Oxidase"/>
    <property type="match status" value="1"/>
</dbReference>
<comment type="cofactor">
    <cofactor evidence="8">
        <name>FMN</name>
        <dbReference type="ChEBI" id="CHEBI:58210"/>
    </cofactor>
    <text evidence="8">Binds 1 FMN per subunit.</text>
</comment>
<dbReference type="STRING" id="1122156.SAMN02745117_02216"/>
<evidence type="ECO:0000256" key="3">
    <source>
        <dbReference type="ARBA" id="ARBA00022643"/>
    </source>
</evidence>
<evidence type="ECO:0000259" key="9">
    <source>
        <dbReference type="Pfam" id="PF00881"/>
    </source>
</evidence>
<dbReference type="InterPro" id="IPR000415">
    <property type="entry name" value="Nitroreductase-like"/>
</dbReference>
<dbReference type="PIRSF" id="PIRSF000232">
    <property type="entry name" value="YdjA"/>
    <property type="match status" value="1"/>
</dbReference>
<gene>
    <name evidence="10" type="ORF">SAMN02745117_02216</name>
</gene>
<dbReference type="OrthoDB" id="9804207at2"/>
<evidence type="ECO:0000256" key="2">
    <source>
        <dbReference type="ARBA" id="ARBA00022630"/>
    </source>
</evidence>
<comment type="similarity">
    <text evidence="1 7">Belongs to the nitroreductase family.</text>
</comment>
<protein>
    <recommendedName>
        <fullName evidence="7">Putative NAD(P)H nitroreductase</fullName>
        <ecNumber evidence="7">1.-.-.-</ecNumber>
    </recommendedName>
</protein>
<dbReference type="AlphaFoldDB" id="A0A1M5CRL3"/>
<feature type="binding site" description="in other chain" evidence="8">
    <location>
        <begin position="146"/>
        <end position="148"/>
    </location>
    <ligand>
        <name>FMN</name>
        <dbReference type="ChEBI" id="CHEBI:58210"/>
        <note>ligand shared between dimeric partners</note>
    </ligand>
</feature>
<keyword evidence="5 7" id="KW-0560">Oxidoreductase</keyword>
<feature type="binding site" description="in other chain" evidence="8">
    <location>
        <begin position="24"/>
        <end position="26"/>
    </location>
    <ligand>
        <name>FMN</name>
        <dbReference type="ChEBI" id="CHEBI:58210"/>
        <note>ligand shared between dimeric partners</note>
    </ligand>
</feature>
<dbReference type="InterPro" id="IPR052530">
    <property type="entry name" value="NAD(P)H_nitroreductase"/>
</dbReference>
<dbReference type="EMBL" id="FQUZ01000029">
    <property type="protein sequence ID" value="SHF57390.1"/>
    <property type="molecule type" value="Genomic_DNA"/>
</dbReference>
<dbReference type="Pfam" id="PF00881">
    <property type="entry name" value="Nitroreductase"/>
    <property type="match status" value="1"/>
</dbReference>
<feature type="binding site" evidence="8">
    <location>
        <position position="53"/>
    </location>
    <ligand>
        <name>FMN</name>
        <dbReference type="ChEBI" id="CHEBI:58210"/>
        <note>ligand shared between dimeric partners</note>
    </ligand>
</feature>
<evidence type="ECO:0000313" key="11">
    <source>
        <dbReference type="Proteomes" id="UP000184327"/>
    </source>
</evidence>
<keyword evidence="2 7" id="KW-0285">Flavoprotein</keyword>
<keyword evidence="3 7" id="KW-0288">FMN</keyword>
<accession>A0A1M5CRL3</accession>
<evidence type="ECO:0000256" key="7">
    <source>
        <dbReference type="PIRNR" id="PIRNR000232"/>
    </source>
</evidence>
<keyword evidence="11" id="KW-1185">Reference proteome</keyword>
<evidence type="ECO:0000256" key="6">
    <source>
        <dbReference type="ARBA" id="ARBA00023027"/>
    </source>
</evidence>
<evidence type="ECO:0000256" key="1">
    <source>
        <dbReference type="ARBA" id="ARBA00007118"/>
    </source>
</evidence>
<dbReference type="EC" id="1.-.-.-" evidence="7"/>
<evidence type="ECO:0000256" key="8">
    <source>
        <dbReference type="PIRSR" id="PIRSR000232-1"/>
    </source>
</evidence>
<dbReference type="PANTHER" id="PTHR43821">
    <property type="entry name" value="NAD(P)H NITROREDUCTASE YDJA-RELATED"/>
    <property type="match status" value="1"/>
</dbReference>
<dbReference type="InterPro" id="IPR029479">
    <property type="entry name" value="Nitroreductase"/>
</dbReference>